<dbReference type="Pfam" id="PF24283">
    <property type="entry name" value="DUF7471"/>
    <property type="match status" value="1"/>
</dbReference>
<feature type="transmembrane region" description="Helical" evidence="1">
    <location>
        <begin position="86"/>
        <end position="110"/>
    </location>
</feature>
<keyword evidence="3" id="KW-1185">Reference proteome</keyword>
<accession>A0A1H8U5P0</accession>
<feature type="transmembrane region" description="Helical" evidence="1">
    <location>
        <begin position="56"/>
        <end position="79"/>
    </location>
</feature>
<proteinExistence type="predicted"/>
<reference evidence="3" key="1">
    <citation type="submission" date="2016-10" db="EMBL/GenBank/DDBJ databases">
        <authorList>
            <person name="Varghese N."/>
            <person name="Submissions S."/>
        </authorList>
    </citation>
    <scope>NUCLEOTIDE SEQUENCE [LARGE SCALE GENOMIC DNA]</scope>
    <source>
        <strain evidence="3">CGMCC 1.10121</strain>
    </source>
</reference>
<feature type="transmembrane region" description="Helical" evidence="1">
    <location>
        <begin position="122"/>
        <end position="139"/>
    </location>
</feature>
<keyword evidence="1" id="KW-0812">Transmembrane</keyword>
<dbReference type="Proteomes" id="UP000199126">
    <property type="component" value="Unassembled WGS sequence"/>
</dbReference>
<feature type="transmembrane region" description="Helical" evidence="1">
    <location>
        <begin position="33"/>
        <end position="50"/>
    </location>
</feature>
<evidence type="ECO:0000313" key="3">
    <source>
        <dbReference type="Proteomes" id="UP000199126"/>
    </source>
</evidence>
<sequence>MRGFERRTNRHLSLRAVGPGNEQPVVSPFRPSGGGSFVSGLLVLPCHVATTVTPMLVVAVSLAGLGSAVVAALGIAAFAQRRSGSYLLVALALSAVLARSAVAVLTIGGVMPFGPHHTAEHALDFVLVTLVLAAVYYARRVESAAGVNR</sequence>
<dbReference type="InterPro" id="IPR055894">
    <property type="entry name" value="DUF7471"/>
</dbReference>
<organism evidence="2 3">
    <name type="scientific">Halogranum amylolyticum</name>
    <dbReference type="NCBI Taxonomy" id="660520"/>
    <lineage>
        <taxon>Archaea</taxon>
        <taxon>Methanobacteriati</taxon>
        <taxon>Methanobacteriota</taxon>
        <taxon>Stenosarchaea group</taxon>
        <taxon>Halobacteria</taxon>
        <taxon>Halobacteriales</taxon>
        <taxon>Haloferacaceae</taxon>
    </lineage>
</organism>
<keyword evidence="1" id="KW-1133">Transmembrane helix</keyword>
<keyword evidence="1" id="KW-0472">Membrane</keyword>
<dbReference type="AlphaFoldDB" id="A0A1H8U5P0"/>
<evidence type="ECO:0000256" key="1">
    <source>
        <dbReference type="SAM" id="Phobius"/>
    </source>
</evidence>
<name>A0A1H8U5P0_9EURY</name>
<dbReference type="EMBL" id="FODV01000009">
    <property type="protein sequence ID" value="SEO97958.1"/>
    <property type="molecule type" value="Genomic_DNA"/>
</dbReference>
<evidence type="ECO:0000313" key="2">
    <source>
        <dbReference type="EMBL" id="SEO97958.1"/>
    </source>
</evidence>
<protein>
    <submittedName>
        <fullName evidence="2">Uncharacterized protein</fullName>
    </submittedName>
</protein>
<gene>
    <name evidence="2" type="ORF">SAMN04487948_109124</name>
</gene>